<dbReference type="PANTHER" id="PTHR39650:SF1">
    <property type="entry name" value="CDP-ARCHAEOL SYNTHASE"/>
    <property type="match status" value="1"/>
</dbReference>
<keyword evidence="3" id="KW-1185">Reference proteome</keyword>
<dbReference type="Pfam" id="PF01864">
    <property type="entry name" value="CarS-like"/>
    <property type="match status" value="2"/>
</dbReference>
<name>A0A6N9TNW1_DISTH</name>
<dbReference type="AlphaFoldDB" id="A0A6N9TNW1"/>
<comment type="caution">
    <text evidence="2">The sequence shown here is derived from an EMBL/GenBank/DDBJ whole genome shotgun (WGS) entry which is preliminary data.</text>
</comment>
<sequence>MTSGFQELLSRDAALLAVLGAANFLPILGRALLGERLGAPVDLGRRFRDGRPVFGDHKTWRGLALAVAGGAAVGGLTPFGRGGGALLAALSMAGDLAASFAKRRMGLEGGHPVPLLDHTLESLVPLLFVRRGAGLGWIETAVLVGAFAGAARLFSPVLHRLRLRRRPA</sequence>
<evidence type="ECO:0000313" key="3">
    <source>
        <dbReference type="Proteomes" id="UP000469346"/>
    </source>
</evidence>
<protein>
    <submittedName>
        <fullName evidence="2">CDP-archaeol synthase</fullName>
    </submittedName>
</protein>
<evidence type="ECO:0000313" key="2">
    <source>
        <dbReference type="EMBL" id="NDY41434.1"/>
    </source>
</evidence>
<keyword evidence="1" id="KW-0472">Membrane</keyword>
<reference evidence="2 3" key="1">
    <citation type="submission" date="2020-02" db="EMBL/GenBank/DDBJ databases">
        <title>Comparative genomics of sulfur disproportionating microorganisms.</title>
        <authorList>
            <person name="Ward L.M."/>
            <person name="Bertran E."/>
            <person name="Johnston D.T."/>
        </authorList>
    </citation>
    <scope>NUCLEOTIDE SEQUENCE [LARGE SCALE GENOMIC DNA]</scope>
    <source>
        <strain evidence="2 3">DSM 100025</strain>
    </source>
</reference>
<feature type="transmembrane region" description="Helical" evidence="1">
    <location>
        <begin position="135"/>
        <end position="155"/>
    </location>
</feature>
<dbReference type="RefSeq" id="WP_163297594.1">
    <property type="nucleotide sequence ID" value="NZ_JAAGRR010000004.1"/>
</dbReference>
<evidence type="ECO:0000256" key="1">
    <source>
        <dbReference type="SAM" id="Phobius"/>
    </source>
</evidence>
<dbReference type="EMBL" id="JAAGRR010000004">
    <property type="protein sequence ID" value="NDY41434.1"/>
    <property type="molecule type" value="Genomic_DNA"/>
</dbReference>
<dbReference type="InterPro" id="IPR032690">
    <property type="entry name" value="CarS"/>
</dbReference>
<dbReference type="Proteomes" id="UP000469346">
    <property type="component" value="Unassembled WGS sequence"/>
</dbReference>
<keyword evidence="1" id="KW-1133">Transmembrane helix</keyword>
<organism evidence="2 3">
    <name type="scientific">Dissulfurirhabdus thermomarina</name>
    <dbReference type="NCBI Taxonomy" id="1765737"/>
    <lineage>
        <taxon>Bacteria</taxon>
        <taxon>Deltaproteobacteria</taxon>
        <taxon>Dissulfurirhabdaceae</taxon>
        <taxon>Dissulfurirhabdus</taxon>
    </lineage>
</organism>
<gene>
    <name evidence="2" type="ORF">G3N55_01020</name>
</gene>
<proteinExistence type="predicted"/>
<accession>A0A6N9TNW1</accession>
<keyword evidence="1" id="KW-0812">Transmembrane</keyword>
<dbReference type="PANTHER" id="PTHR39650">
    <property type="entry name" value="CDP-ARCHAEOL SYNTHASE"/>
    <property type="match status" value="1"/>
</dbReference>